<keyword evidence="1" id="KW-0472">Membrane</keyword>
<dbReference type="AlphaFoldDB" id="A0A0A9A1L7"/>
<accession>A0A0A9A1L7</accession>
<reference evidence="2" key="1">
    <citation type="submission" date="2014-09" db="EMBL/GenBank/DDBJ databases">
        <authorList>
            <person name="Magalhaes I.L.F."/>
            <person name="Oliveira U."/>
            <person name="Santos F.R."/>
            <person name="Vidigal T.H.D.A."/>
            <person name="Brescovit A.D."/>
            <person name="Santos A.J."/>
        </authorList>
    </citation>
    <scope>NUCLEOTIDE SEQUENCE</scope>
    <source>
        <tissue evidence="2">Shoot tissue taken approximately 20 cm above the soil surface</tissue>
    </source>
</reference>
<proteinExistence type="predicted"/>
<feature type="transmembrane region" description="Helical" evidence="1">
    <location>
        <begin position="12"/>
        <end position="31"/>
    </location>
</feature>
<reference evidence="2" key="2">
    <citation type="journal article" date="2015" name="Data Brief">
        <title>Shoot transcriptome of the giant reed, Arundo donax.</title>
        <authorList>
            <person name="Barrero R.A."/>
            <person name="Guerrero F.D."/>
            <person name="Moolhuijzen P."/>
            <person name="Goolsby J.A."/>
            <person name="Tidwell J."/>
            <person name="Bellgard S.E."/>
            <person name="Bellgard M.I."/>
        </authorList>
    </citation>
    <scope>NUCLEOTIDE SEQUENCE</scope>
    <source>
        <tissue evidence="2">Shoot tissue taken approximately 20 cm above the soil surface</tissue>
    </source>
</reference>
<dbReference type="EMBL" id="GBRH01254047">
    <property type="protein sequence ID" value="JAD43848.1"/>
    <property type="molecule type" value="Transcribed_RNA"/>
</dbReference>
<sequence>MHQTQEFDSSVCCCYSIMLYSVILHYCIFLFRSCMLTIMLHHLSFLSCLRRVSFIYCLLYYIATDQASLREWYG</sequence>
<evidence type="ECO:0000313" key="2">
    <source>
        <dbReference type="EMBL" id="JAD43848.1"/>
    </source>
</evidence>
<evidence type="ECO:0000256" key="1">
    <source>
        <dbReference type="SAM" id="Phobius"/>
    </source>
</evidence>
<protein>
    <submittedName>
        <fullName evidence="2">Uncharacterized protein</fullName>
    </submittedName>
</protein>
<organism evidence="2">
    <name type="scientific">Arundo donax</name>
    <name type="common">Giant reed</name>
    <name type="synonym">Donax arundinaceus</name>
    <dbReference type="NCBI Taxonomy" id="35708"/>
    <lineage>
        <taxon>Eukaryota</taxon>
        <taxon>Viridiplantae</taxon>
        <taxon>Streptophyta</taxon>
        <taxon>Embryophyta</taxon>
        <taxon>Tracheophyta</taxon>
        <taxon>Spermatophyta</taxon>
        <taxon>Magnoliopsida</taxon>
        <taxon>Liliopsida</taxon>
        <taxon>Poales</taxon>
        <taxon>Poaceae</taxon>
        <taxon>PACMAD clade</taxon>
        <taxon>Arundinoideae</taxon>
        <taxon>Arundineae</taxon>
        <taxon>Arundo</taxon>
    </lineage>
</organism>
<keyword evidence="1" id="KW-1133">Transmembrane helix</keyword>
<keyword evidence="1" id="KW-0812">Transmembrane</keyword>
<name>A0A0A9A1L7_ARUDO</name>